<dbReference type="HOGENOM" id="CLU_114688_1_0_1"/>
<dbReference type="SUPFAM" id="SSF141678">
    <property type="entry name" value="MAL13P1.257-like"/>
    <property type="match status" value="1"/>
</dbReference>
<evidence type="ECO:0000256" key="2">
    <source>
        <dbReference type="ARBA" id="ARBA00022723"/>
    </source>
</evidence>
<dbReference type="RefSeq" id="XP_009018114.1">
    <property type="nucleotide sequence ID" value="XM_009019866.1"/>
</dbReference>
<dbReference type="EMBL" id="KB096590">
    <property type="protein sequence ID" value="ESO03557.1"/>
    <property type="molecule type" value="Genomic_DNA"/>
</dbReference>
<reference evidence="7" key="1">
    <citation type="submission" date="2012-12" db="EMBL/GenBank/DDBJ databases">
        <authorList>
            <person name="Hellsten U."/>
            <person name="Grimwood J."/>
            <person name="Chapman J.A."/>
            <person name="Shapiro H."/>
            <person name="Aerts A."/>
            <person name="Otillar R.P."/>
            <person name="Terry A.Y."/>
            <person name="Boore J.L."/>
            <person name="Simakov O."/>
            <person name="Marletaz F."/>
            <person name="Cho S.-J."/>
            <person name="Edsinger-Gonzales E."/>
            <person name="Havlak P."/>
            <person name="Kuo D.-H."/>
            <person name="Larsson T."/>
            <person name="Lv J."/>
            <person name="Arendt D."/>
            <person name="Savage R."/>
            <person name="Osoegawa K."/>
            <person name="de Jong P."/>
            <person name="Lindberg D.R."/>
            <person name="Seaver E.C."/>
            <person name="Weisblat D.A."/>
            <person name="Putnam N.H."/>
            <person name="Grigoriev I.V."/>
            <person name="Rokhsar D.S."/>
        </authorList>
    </citation>
    <scope>NUCLEOTIDE SEQUENCE</scope>
</reference>
<reference evidence="6" key="3">
    <citation type="submission" date="2015-06" db="UniProtKB">
        <authorList>
            <consortium name="EnsemblMetazoa"/>
        </authorList>
    </citation>
    <scope>IDENTIFICATION</scope>
</reference>
<gene>
    <name evidence="6" type="primary">20204469</name>
    <name evidence="5" type="ORF">HELRODRAFT_173258</name>
</gene>
<proteinExistence type="inferred from homology"/>
<dbReference type="Pfam" id="PF05907">
    <property type="entry name" value="CXXC_Zn-b_euk"/>
    <property type="match status" value="1"/>
</dbReference>
<keyword evidence="2" id="KW-0479">Metal-binding</keyword>
<dbReference type="OMA" id="NWCDYNQ"/>
<dbReference type="GO" id="GO:0008270">
    <property type="term" value="F:zinc ion binding"/>
    <property type="evidence" value="ECO:0000318"/>
    <property type="project" value="GO_Central"/>
</dbReference>
<protein>
    <recommendedName>
        <fullName evidence="8">CXXC motif containing zinc binding protein</fullName>
    </recommendedName>
</protein>
<evidence type="ECO:0000256" key="1">
    <source>
        <dbReference type="ARBA" id="ARBA00007818"/>
    </source>
</evidence>
<dbReference type="FunCoup" id="T1F6M0">
    <property type="interactions" value="999"/>
</dbReference>
<dbReference type="GeneID" id="20204469"/>
<evidence type="ECO:0000313" key="7">
    <source>
        <dbReference type="Proteomes" id="UP000015101"/>
    </source>
</evidence>
<dbReference type="STRING" id="6412.T1F6M0"/>
<evidence type="ECO:0000256" key="3">
    <source>
        <dbReference type="ARBA" id="ARBA00022833"/>
    </source>
</evidence>
<evidence type="ECO:0000256" key="4">
    <source>
        <dbReference type="SAM" id="SignalP"/>
    </source>
</evidence>
<keyword evidence="4" id="KW-0732">Signal</keyword>
<dbReference type="InterPro" id="IPR008584">
    <property type="entry name" value="CXXC_Zn-binding_euk"/>
</dbReference>
<name>T1F6M0_HELRO</name>
<feature type="signal peptide" evidence="4">
    <location>
        <begin position="1"/>
        <end position="24"/>
    </location>
</feature>
<accession>T1F6M0</accession>
<dbReference type="Proteomes" id="UP000015101">
    <property type="component" value="Unassembled WGS sequence"/>
</dbReference>
<comment type="similarity">
    <text evidence="1">Belongs to the UPF0587 family.</text>
</comment>
<dbReference type="AlphaFoldDB" id="T1F6M0"/>
<dbReference type="PANTHER" id="PTHR12857">
    <property type="entry name" value="CXXC MOTIF CONTAINING ZINC BINDING PROTEIN"/>
    <property type="match status" value="1"/>
</dbReference>
<evidence type="ECO:0000313" key="6">
    <source>
        <dbReference type="EnsemblMetazoa" id="HelroP173258"/>
    </source>
</evidence>
<dbReference type="InParanoid" id="T1F6M0"/>
<dbReference type="CTD" id="20204469"/>
<keyword evidence="7" id="KW-1185">Reference proteome</keyword>
<reference evidence="5 7" key="2">
    <citation type="journal article" date="2013" name="Nature">
        <title>Insights into bilaterian evolution from three spiralian genomes.</title>
        <authorList>
            <person name="Simakov O."/>
            <person name="Marletaz F."/>
            <person name="Cho S.J."/>
            <person name="Edsinger-Gonzales E."/>
            <person name="Havlak P."/>
            <person name="Hellsten U."/>
            <person name="Kuo D.H."/>
            <person name="Larsson T."/>
            <person name="Lv J."/>
            <person name="Arendt D."/>
            <person name="Savage R."/>
            <person name="Osoegawa K."/>
            <person name="de Jong P."/>
            <person name="Grimwood J."/>
            <person name="Chapman J.A."/>
            <person name="Shapiro H."/>
            <person name="Aerts A."/>
            <person name="Otillar R.P."/>
            <person name="Terry A.Y."/>
            <person name="Boore J.L."/>
            <person name="Grigoriev I.V."/>
            <person name="Lindberg D.R."/>
            <person name="Seaver E.C."/>
            <person name="Weisblat D.A."/>
            <person name="Putnam N.H."/>
            <person name="Rokhsar D.S."/>
        </authorList>
    </citation>
    <scope>NUCLEOTIDE SEQUENCE</scope>
</reference>
<dbReference type="KEGG" id="hro:HELRODRAFT_173258"/>
<dbReference type="EMBL" id="AMQM01004495">
    <property type="status" value="NOT_ANNOTATED_CDS"/>
    <property type="molecule type" value="Genomic_DNA"/>
</dbReference>
<organism evidence="6 7">
    <name type="scientific">Helobdella robusta</name>
    <name type="common">Californian leech</name>
    <dbReference type="NCBI Taxonomy" id="6412"/>
    <lineage>
        <taxon>Eukaryota</taxon>
        <taxon>Metazoa</taxon>
        <taxon>Spiralia</taxon>
        <taxon>Lophotrochozoa</taxon>
        <taxon>Annelida</taxon>
        <taxon>Clitellata</taxon>
        <taxon>Hirudinea</taxon>
        <taxon>Rhynchobdellida</taxon>
        <taxon>Glossiphoniidae</taxon>
        <taxon>Helobdella</taxon>
    </lineage>
</organism>
<dbReference type="EnsemblMetazoa" id="HelroT173258">
    <property type="protein sequence ID" value="HelroP173258"/>
    <property type="gene ID" value="HelroG173258"/>
</dbReference>
<evidence type="ECO:0008006" key="8">
    <source>
        <dbReference type="Google" id="ProtNLM"/>
    </source>
</evidence>
<feature type="chain" id="PRO_5010980271" description="CXXC motif containing zinc binding protein" evidence="4">
    <location>
        <begin position="25"/>
        <end position="208"/>
    </location>
</feature>
<evidence type="ECO:0000313" key="5">
    <source>
        <dbReference type="EMBL" id="ESO03557.1"/>
    </source>
</evidence>
<dbReference type="eggNOG" id="KOG1296">
    <property type="taxonomic scope" value="Eukaryota"/>
</dbReference>
<keyword evidence="3" id="KW-0862">Zinc</keyword>
<dbReference type="OrthoDB" id="10248838at2759"/>
<dbReference type="PANTHER" id="PTHR12857:SF0">
    <property type="entry name" value="CXXC MOTIF CONTAINING ZINC BINDING PROTEIN"/>
    <property type="match status" value="1"/>
</dbReference>
<sequence length="208" mass="23595">MQAPLSFLIRIFPLFFFLNTGCVSTTISGGLEDNVGTGPNSTFCLCRMDDEKVGLQISARLENCTELKAVGDDFRWYLKLKCNQCGDQTYEFVYVDLLESQPLKGGRGSASLVIKCKFCSNENSLNLLKESLDSYTYDDCPKYKTIVVFECRGVQPIFFDPRVGWEVKGLESGTKFSDVDLSQDWADYDEKAKDTVGVYELKYQFIRM</sequence>